<dbReference type="PANTHER" id="PTHR10788">
    <property type="entry name" value="TREHALOSE-6-PHOSPHATE SYNTHASE"/>
    <property type="match status" value="1"/>
</dbReference>
<dbReference type="Gene3D" id="3.40.50.2000">
    <property type="entry name" value="Glycogen Phosphorylase B"/>
    <property type="match status" value="2"/>
</dbReference>
<dbReference type="EMBL" id="VRMN01000018">
    <property type="protein sequence ID" value="KAA8490828.1"/>
    <property type="molecule type" value="Genomic_DNA"/>
</dbReference>
<dbReference type="InterPro" id="IPR013784">
    <property type="entry name" value="Carb-bd-like_fold"/>
</dbReference>
<dbReference type="Gene3D" id="3.30.70.1020">
    <property type="entry name" value="Trehalose-6-phosphate phosphatase related protein, domain 2"/>
    <property type="match status" value="1"/>
</dbReference>
<dbReference type="InterPro" id="IPR013783">
    <property type="entry name" value="Ig-like_fold"/>
</dbReference>
<dbReference type="Gene3D" id="3.40.50.1000">
    <property type="entry name" value="HAD superfamily/HAD-like"/>
    <property type="match status" value="1"/>
</dbReference>
<dbReference type="AlphaFoldDB" id="A0A5J4YHT7"/>
<comment type="similarity">
    <text evidence="1">In the N-terminal section; belongs to the glycosyltransferase 20 family.</text>
</comment>
<dbReference type="GO" id="GO:2001070">
    <property type="term" value="F:starch binding"/>
    <property type="evidence" value="ECO:0007669"/>
    <property type="project" value="InterPro"/>
</dbReference>
<dbReference type="SMART" id="SM01065">
    <property type="entry name" value="CBM_2"/>
    <property type="match status" value="1"/>
</dbReference>
<proteinExistence type="inferred from homology"/>
<dbReference type="PANTHER" id="PTHR10788:SF94">
    <property type="entry name" value="ALPHA,ALPHA-TREHALOSE-PHOSPHATE SYNTHASE [UDP-FORMING] 5"/>
    <property type="match status" value="1"/>
</dbReference>
<comment type="caution">
    <text evidence="3">The sequence shown here is derived from an EMBL/GenBank/DDBJ whole genome shotgun (WGS) entry which is preliminary data.</text>
</comment>
<evidence type="ECO:0000256" key="1">
    <source>
        <dbReference type="ARBA" id="ARBA00005409"/>
    </source>
</evidence>
<dbReference type="GO" id="GO:0005829">
    <property type="term" value="C:cytosol"/>
    <property type="evidence" value="ECO:0007669"/>
    <property type="project" value="TreeGrafter"/>
</dbReference>
<dbReference type="InterPro" id="IPR023214">
    <property type="entry name" value="HAD_sf"/>
</dbReference>
<dbReference type="SUPFAM" id="SSF53756">
    <property type="entry name" value="UDP-Glycosyltransferase/glycogen phosphorylase"/>
    <property type="match status" value="1"/>
</dbReference>
<dbReference type="PROSITE" id="PS51166">
    <property type="entry name" value="CBM20"/>
    <property type="match status" value="1"/>
</dbReference>
<dbReference type="Pfam" id="PF00982">
    <property type="entry name" value="Glyco_transf_20"/>
    <property type="match status" value="1"/>
</dbReference>
<dbReference type="SUPFAM" id="SSF56784">
    <property type="entry name" value="HAD-like"/>
    <property type="match status" value="1"/>
</dbReference>
<dbReference type="OrthoDB" id="755951at2759"/>
<organism evidence="3 4">
    <name type="scientific">Porphyridium purpureum</name>
    <name type="common">Red alga</name>
    <name type="synonym">Porphyridium cruentum</name>
    <dbReference type="NCBI Taxonomy" id="35688"/>
    <lineage>
        <taxon>Eukaryota</taxon>
        <taxon>Rhodophyta</taxon>
        <taxon>Bangiophyceae</taxon>
        <taxon>Porphyridiales</taxon>
        <taxon>Porphyridiaceae</taxon>
        <taxon>Porphyridium</taxon>
    </lineage>
</organism>
<dbReference type="Proteomes" id="UP000324585">
    <property type="component" value="Unassembled WGS sequence"/>
</dbReference>
<dbReference type="SUPFAM" id="SSF49452">
    <property type="entry name" value="Starch-binding domain-like"/>
    <property type="match status" value="1"/>
</dbReference>
<gene>
    <name evidence="3" type="ORF">FVE85_1275</name>
</gene>
<dbReference type="Gene3D" id="2.60.40.10">
    <property type="entry name" value="Immunoglobulins"/>
    <property type="match status" value="1"/>
</dbReference>
<sequence>MRRAQGLGAAPSRAPSLSGLSVSVLFRCKCVRLARPAAQKHNQQGEDGAAGRRQLRIVGSEDALGAWDPRHAPVLSPEPGSSYFSTSVELPAGAPQVAYKYVLVTSATDRTQQTGQKHSDGALDAISSVEWEPLALNRTLAPASLSSAANVGRVLEHLRLVVTDAEFGDEHHEEHHESLRKSTESSRASSMRSMGRRSFSYTQGALLVILYRLPIIAERDAQTGRWIFAWDDDAIYLTSSGLRRCLESMHRVIWVGILQVNEDIAEDEQEVIQEDLMMQFRCVPVFLPLATRDAFYRRFCKGVLWPLFHMTSQFPINTTSEIDRTLWQTYVHVNRMFCDVVVSLYQGDLNLIWIHDYHLMLLPMQLRRKLTGARIGFFLHIPWPSSEVYRVLPFRDELIRSLLSSTLLGFNLFDYARHFLSSCVRLLNLDHSMKNGNIIINHGGRRSYIRVSHIGIDPERFTDIIGSEQVEREVARLRILTHGANIICGIDDLDAIKGIPFKLLAFEQLLVNFPQYREQLVLYQVAIPRNVPNTETLREEIYLILDRILEDFGTEEYVPVVYVEARLSLAERVALYHASDALLLTPFHDGLNMIPYEFLISARPGRGKLIISEFTGCWKHLFSAVRVNPWNTEELMYTIDMTMQESEEQAAQEQRADLDQRILYYTISRWAESFVKDLGSVEERVMKHRMAIGISAKSAMLELEDVPFLDPFVAVERFRSARRAFFFLELNALLASSGEHDEVLVGEKIWSKVPEPVLDALLALSSSQNVHVYITSNSRQGAMDSLFGSVPRIGLVAESGCFVKLCGTSEWISMLAEDVDVSWLEIAREIMEGYCERTDGSFVESRHASVMWHFVDADPTFGSWQAKELCDHLESVFPTMEVDIVLCESTLCVRPKTLAKKSTGIIMSSVLDGEQKLDFVFTCSSGRSDDGMMAELDGILRGSQVKNVFRCGLLGNTVSSAQFYVRTGQELLGVLAALSQCNQPQ</sequence>
<feature type="domain" description="CBM20" evidence="2">
    <location>
        <begin position="16"/>
        <end position="160"/>
    </location>
</feature>
<accession>A0A5J4YHT7</accession>
<dbReference type="GO" id="GO:0004805">
    <property type="term" value="F:trehalose-phosphatase activity"/>
    <property type="evidence" value="ECO:0007669"/>
    <property type="project" value="TreeGrafter"/>
</dbReference>
<evidence type="ECO:0000313" key="3">
    <source>
        <dbReference type="EMBL" id="KAA8490828.1"/>
    </source>
</evidence>
<dbReference type="Pfam" id="PF00686">
    <property type="entry name" value="CBM_20"/>
    <property type="match status" value="1"/>
</dbReference>
<dbReference type="InterPro" id="IPR002044">
    <property type="entry name" value="CBM20"/>
</dbReference>
<dbReference type="Pfam" id="PF02358">
    <property type="entry name" value="Trehalose_PPase"/>
    <property type="match status" value="1"/>
</dbReference>
<dbReference type="InterPro" id="IPR036412">
    <property type="entry name" value="HAD-like_sf"/>
</dbReference>
<dbReference type="GO" id="GO:0005992">
    <property type="term" value="P:trehalose biosynthetic process"/>
    <property type="evidence" value="ECO:0007669"/>
    <property type="project" value="InterPro"/>
</dbReference>
<evidence type="ECO:0000259" key="2">
    <source>
        <dbReference type="PROSITE" id="PS51166"/>
    </source>
</evidence>
<dbReference type="CDD" id="cd03788">
    <property type="entry name" value="GT20_TPS"/>
    <property type="match status" value="1"/>
</dbReference>
<reference evidence="4" key="1">
    <citation type="journal article" date="2019" name="Nat. Commun.">
        <title>Expansion of phycobilisome linker gene families in mesophilic red algae.</title>
        <authorList>
            <person name="Lee J."/>
            <person name="Kim D."/>
            <person name="Bhattacharya D."/>
            <person name="Yoon H.S."/>
        </authorList>
    </citation>
    <scope>NUCLEOTIDE SEQUENCE [LARGE SCALE GENOMIC DNA]</scope>
    <source>
        <strain evidence="4">CCMP 1328</strain>
    </source>
</reference>
<dbReference type="InterPro" id="IPR003337">
    <property type="entry name" value="Trehalose_PPase"/>
</dbReference>
<evidence type="ECO:0000313" key="4">
    <source>
        <dbReference type="Proteomes" id="UP000324585"/>
    </source>
</evidence>
<protein>
    <submittedName>
        <fullName evidence="3">Putative alpha,alpha-trehalose-phosphate synthase UDP-forming 7</fullName>
    </submittedName>
</protein>
<name>A0A5J4YHT7_PORPP</name>
<dbReference type="InterPro" id="IPR001830">
    <property type="entry name" value="Glyco_trans_20"/>
</dbReference>
<keyword evidence="4" id="KW-1185">Reference proteome</keyword>